<protein>
    <submittedName>
        <fullName evidence="1">Uncharacterized protein</fullName>
    </submittedName>
</protein>
<organism evidence="1 2">
    <name type="scientific">Smallanthus sonchifolius</name>
    <dbReference type="NCBI Taxonomy" id="185202"/>
    <lineage>
        <taxon>Eukaryota</taxon>
        <taxon>Viridiplantae</taxon>
        <taxon>Streptophyta</taxon>
        <taxon>Embryophyta</taxon>
        <taxon>Tracheophyta</taxon>
        <taxon>Spermatophyta</taxon>
        <taxon>Magnoliopsida</taxon>
        <taxon>eudicotyledons</taxon>
        <taxon>Gunneridae</taxon>
        <taxon>Pentapetalae</taxon>
        <taxon>asterids</taxon>
        <taxon>campanulids</taxon>
        <taxon>Asterales</taxon>
        <taxon>Asteraceae</taxon>
        <taxon>Asteroideae</taxon>
        <taxon>Heliantheae alliance</taxon>
        <taxon>Millerieae</taxon>
        <taxon>Smallanthus</taxon>
    </lineage>
</organism>
<evidence type="ECO:0000313" key="2">
    <source>
        <dbReference type="Proteomes" id="UP001056120"/>
    </source>
</evidence>
<keyword evidence="2" id="KW-1185">Reference proteome</keyword>
<name>A0ACB9EME3_9ASTR</name>
<comment type="caution">
    <text evidence="1">The sequence shown here is derived from an EMBL/GenBank/DDBJ whole genome shotgun (WGS) entry which is preliminary data.</text>
</comment>
<reference evidence="1 2" key="2">
    <citation type="journal article" date="2022" name="Mol. Ecol. Resour.">
        <title>The genomes of chicory, endive, great burdock and yacon provide insights into Asteraceae paleo-polyploidization history and plant inulin production.</title>
        <authorList>
            <person name="Fan W."/>
            <person name="Wang S."/>
            <person name="Wang H."/>
            <person name="Wang A."/>
            <person name="Jiang F."/>
            <person name="Liu H."/>
            <person name="Zhao H."/>
            <person name="Xu D."/>
            <person name="Zhang Y."/>
        </authorList>
    </citation>
    <scope>NUCLEOTIDE SEQUENCE [LARGE SCALE GENOMIC DNA]</scope>
    <source>
        <strain evidence="2">cv. Yunnan</strain>
        <tissue evidence="1">Leaves</tissue>
    </source>
</reference>
<gene>
    <name evidence="1" type="ORF">L1987_50280</name>
</gene>
<evidence type="ECO:0000313" key="1">
    <source>
        <dbReference type="EMBL" id="KAI3759895.1"/>
    </source>
</evidence>
<dbReference type="EMBL" id="CM042034">
    <property type="protein sequence ID" value="KAI3759895.1"/>
    <property type="molecule type" value="Genomic_DNA"/>
</dbReference>
<proteinExistence type="predicted"/>
<reference evidence="2" key="1">
    <citation type="journal article" date="2022" name="Mol. Ecol. Resour.">
        <title>The genomes of chicory, endive, great burdock and yacon provide insights into Asteraceae palaeo-polyploidization history and plant inulin production.</title>
        <authorList>
            <person name="Fan W."/>
            <person name="Wang S."/>
            <person name="Wang H."/>
            <person name="Wang A."/>
            <person name="Jiang F."/>
            <person name="Liu H."/>
            <person name="Zhao H."/>
            <person name="Xu D."/>
            <person name="Zhang Y."/>
        </authorList>
    </citation>
    <scope>NUCLEOTIDE SEQUENCE [LARGE SCALE GENOMIC DNA]</scope>
    <source>
        <strain evidence="2">cv. Yunnan</strain>
    </source>
</reference>
<dbReference type="Proteomes" id="UP001056120">
    <property type="component" value="Linkage Group LG17"/>
</dbReference>
<sequence length="736" mass="81524">MCVLFNLKNLESLDLSENNFNFSKIPSRFGSFAGLKYLNLSNSVFSGQIPVELSQLTRLETIDLSSVFSFGRRSLRLENPNLAILVQNLTKSLSNCELSGPLDDSLQKLQSLSVIHLALNNLRAPVPDFFENFKNLTVMNLGSCNLLGTFPNKILQLQKLQILDLALNKNLYGSLPDFPINGSLTSLVVSFTKFSGGIPESIGNLKNLSRIELFNSNFMGQLPKSIQNLTQLGLSGIIPSAHFQDLENLVSVDLRFNGFIGSIPSSLFTLQKLQQIQLSNNNFEGLLPNFTNSSLSSLDTLDLSSNKLEGEIPRSIFELRNLNILLLSSNNLSGTIRTIDFQDRLSNLSTLDLSFNNLSITTSNNITLVNHLPKFTTLKLASCNLTNFPNLRNQSRLINLDLSNNKIEGNIPNWIWEDGNGGLSYVNLSHNRLTGLEEPYNFRDLYVLDLHSNYLTGVFPILPQTAAFIDYSNNLFNSSLPESIGRNLWFAYVFSVSNNALNGVIPQTICNAPYLTILDLSNNQLNGSIPQCLIESGTSLGVLNLGNNSLRCQIEGTLPCMCGLNTLDLHGNLLEGKIPESLVNCTMLELHGSVVCGQNHQNKWPKLQILDIAHNSFSGTVPPDFFGQWGAMMTDENGQSNKLIRFSVLKLSEFYYQDSVTLTVKGLELELVKILTLFTSIDISSNHFSGEIPSTIGQLKALYLLNIPHNEFTGSIPPSIRNLIRLESLDMSLPTE</sequence>
<accession>A0ACB9EME3</accession>